<name>A0ABT7LFZ0_9BURK</name>
<feature type="region of interest" description="Disordered" evidence="1">
    <location>
        <begin position="171"/>
        <end position="193"/>
    </location>
</feature>
<proteinExistence type="predicted"/>
<evidence type="ECO:0000313" key="4">
    <source>
        <dbReference type="EMBL" id="MDL5030570.1"/>
    </source>
</evidence>
<feature type="chain" id="PRO_5045722923" evidence="2">
    <location>
        <begin position="34"/>
        <end position="479"/>
    </location>
</feature>
<dbReference type="EMBL" id="JASVDS010000001">
    <property type="protein sequence ID" value="MDL5030570.1"/>
    <property type="molecule type" value="Genomic_DNA"/>
</dbReference>
<sequence length="479" mass="50113">MSRPLPIPRPLPRFGLRALTLCLALALPAVASAAPLLAIGSLTGSHDQSGLSGTLENGLPADGLGGMGSALAWAGGNTFLALPDRGPNATAYRPAVDNTTSYISRFHTVQMNLTASAGGSLPFTLTPTLLSTTLLSSPTPLTYGSGTAFGLPHGAPALNTASRQYFTGRSDGFDPARSSLNPDNARLDPEGARVSNDGRSVFISDEYGPYVYQFDRATGQRLRSYALPAELGVTVLGTTTAAEDKPVNSSGRVANKGMEGLALTPDGKTLVGVMQAPLLQDSNKVIRIVTIDVATGVTHQYAYPLTEGSGVSEILALNDHEFILDERDDAGLGDGSAAKTKKLFKIDLQGAADVSGKKGDLRSFAVKKRLFLDVASTLIGAGVGLTAETVPAKIEGLAWGEDVVWKGQRLHTLWVANDNDFLPTEAGGNHFYVFGIGDDDLKGSVYVPQDLKAVPEPASLALALSAMLLGAGVVRRRSR</sequence>
<organism evidence="4 5">
    <name type="scientific">Roseateles subflavus</name>
    <dbReference type="NCBI Taxonomy" id="3053353"/>
    <lineage>
        <taxon>Bacteria</taxon>
        <taxon>Pseudomonadati</taxon>
        <taxon>Pseudomonadota</taxon>
        <taxon>Betaproteobacteria</taxon>
        <taxon>Burkholderiales</taxon>
        <taxon>Sphaerotilaceae</taxon>
        <taxon>Roseateles</taxon>
    </lineage>
</organism>
<feature type="signal peptide" evidence="2">
    <location>
        <begin position="1"/>
        <end position="33"/>
    </location>
</feature>
<evidence type="ECO:0000256" key="1">
    <source>
        <dbReference type="SAM" id="MobiDB-lite"/>
    </source>
</evidence>
<dbReference type="InterPro" id="IPR027372">
    <property type="entry name" value="Phytase-like_dom"/>
</dbReference>
<evidence type="ECO:0000313" key="5">
    <source>
        <dbReference type="Proteomes" id="UP001238603"/>
    </source>
</evidence>
<dbReference type="PANTHER" id="PTHR37957:SF1">
    <property type="entry name" value="PHYTASE-LIKE DOMAIN-CONTAINING PROTEIN"/>
    <property type="match status" value="1"/>
</dbReference>
<keyword evidence="2" id="KW-0732">Signal</keyword>
<keyword evidence="5" id="KW-1185">Reference proteome</keyword>
<reference evidence="4 5" key="1">
    <citation type="submission" date="2023-06" db="EMBL/GenBank/DDBJ databases">
        <title>Pelomonas sp. APW6 16S ribosomal RNA gene genome sequencing and assembly.</title>
        <authorList>
            <person name="Woo H."/>
        </authorList>
    </citation>
    <scope>NUCLEOTIDE SEQUENCE [LARGE SCALE GENOMIC DNA]</scope>
    <source>
        <strain evidence="4 5">APW6</strain>
    </source>
</reference>
<accession>A0ABT7LFZ0</accession>
<dbReference type="RefSeq" id="WP_285980703.1">
    <property type="nucleotide sequence ID" value="NZ_JASVDS010000001.1"/>
</dbReference>
<dbReference type="PANTHER" id="PTHR37957">
    <property type="entry name" value="BLR7070 PROTEIN"/>
    <property type="match status" value="1"/>
</dbReference>
<comment type="caution">
    <text evidence="4">The sequence shown here is derived from an EMBL/GenBank/DDBJ whole genome shotgun (WGS) entry which is preliminary data.</text>
</comment>
<feature type="domain" description="Phytase-like" evidence="3">
    <location>
        <begin position="64"/>
        <end position="421"/>
    </location>
</feature>
<dbReference type="SUPFAM" id="SSF75011">
    <property type="entry name" value="3-carboxy-cis,cis-mucoante lactonizing enzyme"/>
    <property type="match status" value="1"/>
</dbReference>
<evidence type="ECO:0000259" key="3">
    <source>
        <dbReference type="Pfam" id="PF13449"/>
    </source>
</evidence>
<dbReference type="Pfam" id="PF13449">
    <property type="entry name" value="Phytase-like"/>
    <property type="match status" value="1"/>
</dbReference>
<dbReference type="Proteomes" id="UP001238603">
    <property type="component" value="Unassembled WGS sequence"/>
</dbReference>
<protein>
    <submittedName>
        <fullName evidence="4">Esterase-like activity of phytase family protein</fullName>
    </submittedName>
</protein>
<gene>
    <name evidence="4" type="ORF">QRD43_01515</name>
</gene>
<evidence type="ECO:0000256" key="2">
    <source>
        <dbReference type="SAM" id="SignalP"/>
    </source>
</evidence>